<dbReference type="Gene3D" id="2.60.40.10">
    <property type="entry name" value="Immunoglobulins"/>
    <property type="match status" value="2"/>
</dbReference>
<dbReference type="PROSITE" id="PS50835">
    <property type="entry name" value="IG_LIKE"/>
    <property type="match status" value="2"/>
</dbReference>
<organism evidence="4 5">
    <name type="scientific">Hirundo rustica rustica</name>
    <dbReference type="NCBI Taxonomy" id="333673"/>
    <lineage>
        <taxon>Eukaryota</taxon>
        <taxon>Metazoa</taxon>
        <taxon>Chordata</taxon>
        <taxon>Craniata</taxon>
        <taxon>Vertebrata</taxon>
        <taxon>Euteleostomi</taxon>
        <taxon>Archelosauria</taxon>
        <taxon>Archosauria</taxon>
        <taxon>Dinosauria</taxon>
        <taxon>Saurischia</taxon>
        <taxon>Theropoda</taxon>
        <taxon>Coelurosauria</taxon>
        <taxon>Aves</taxon>
        <taxon>Neognathae</taxon>
        <taxon>Neoaves</taxon>
        <taxon>Telluraves</taxon>
        <taxon>Australaves</taxon>
        <taxon>Passeriformes</taxon>
        <taxon>Sylvioidea</taxon>
        <taxon>Hirundinidae</taxon>
        <taxon>Hirundo</taxon>
    </lineage>
</organism>
<keyword evidence="2" id="KW-0472">Membrane</keyword>
<proteinExistence type="predicted"/>
<evidence type="ECO:0000313" key="5">
    <source>
        <dbReference type="Proteomes" id="UP000269221"/>
    </source>
</evidence>
<dbReference type="SMART" id="SM00407">
    <property type="entry name" value="IGc1"/>
    <property type="match status" value="2"/>
</dbReference>
<dbReference type="InterPro" id="IPR003597">
    <property type="entry name" value="Ig_C1-set"/>
</dbReference>
<dbReference type="PANTHER" id="PTHR23411">
    <property type="entry name" value="TAPASIN"/>
    <property type="match status" value="1"/>
</dbReference>
<evidence type="ECO:0000259" key="3">
    <source>
        <dbReference type="PROSITE" id="PS50835"/>
    </source>
</evidence>
<feature type="transmembrane region" description="Helical" evidence="2">
    <location>
        <begin position="360"/>
        <end position="381"/>
    </location>
</feature>
<feature type="transmembrane region" description="Helical" evidence="2">
    <location>
        <begin position="180"/>
        <end position="201"/>
    </location>
</feature>
<reference evidence="4 5" key="1">
    <citation type="submission" date="2018-07" db="EMBL/GenBank/DDBJ databases">
        <title>A high quality draft genome assembly of the barn swallow (H. rustica rustica).</title>
        <authorList>
            <person name="Formenti G."/>
            <person name="Chiara M."/>
            <person name="Poveda L."/>
            <person name="Francoijs K.-J."/>
            <person name="Bonisoli-Alquati A."/>
            <person name="Canova L."/>
            <person name="Gianfranceschi L."/>
            <person name="Horner D.S."/>
            <person name="Saino N."/>
        </authorList>
    </citation>
    <scope>NUCLEOTIDE SEQUENCE [LARGE SCALE GENOMIC DNA]</scope>
    <source>
        <strain evidence="4">Chelidonia</strain>
        <tissue evidence="4">Blood</tissue>
    </source>
</reference>
<evidence type="ECO:0000256" key="1">
    <source>
        <dbReference type="ARBA" id="ARBA00023319"/>
    </source>
</evidence>
<dbReference type="OrthoDB" id="9049585at2759"/>
<dbReference type="AlphaFoldDB" id="A0A3M0K930"/>
<accession>A0A3M0K930</accession>
<name>A0A3M0K930_HIRRU</name>
<dbReference type="STRING" id="333673.A0A3M0K930"/>
<keyword evidence="5" id="KW-1185">Reference proteome</keyword>
<dbReference type="Pfam" id="PF07654">
    <property type="entry name" value="C1-set"/>
    <property type="match status" value="2"/>
</dbReference>
<dbReference type="Proteomes" id="UP000269221">
    <property type="component" value="Unassembled WGS sequence"/>
</dbReference>
<dbReference type="InterPro" id="IPR050380">
    <property type="entry name" value="Immune_Resp_Modulators"/>
</dbReference>
<sequence length="417" mass="47100">MKASKCLEYKTDKVNFYFREALLLDSDSLWVCLLVFEMCKMRIADKISDVTQRLEKGKNDEIIPPAVAIFFPSKQEIQQKSKATLVCLASGFYPDHLTLVWRVNGAQRTEGVGTDESSTRNGSTYSLTSRLRMPAWEWFNPLNRFECIANFFQNGTTQSVKKFIYGDAESYMRYGNSLKLTYLILCGKALVYAVLVSGLVWTAKVEHSDTWGYSLTLYSCANQQLHFGVGTVLKVIGKNDEIIPPAVAIFFPSKQEIQQKSKATLVCLASGFYPDHLTLVWRVNGAQRTEGVGTDESSTRNGSTYSLTSRLRMPAWEWFNPLNRFECIANFFQNGTTQSVKKFIYGDAESYMRYGNSLKLTYLILCGKALVYAVLVSGLVWTAKSQQQRKISLKASTENGTSERELVMCQNLLENIS</sequence>
<gene>
    <name evidence="4" type="ORF">DUI87_17034</name>
</gene>
<dbReference type="InterPro" id="IPR013783">
    <property type="entry name" value="Ig-like_fold"/>
</dbReference>
<keyword evidence="2" id="KW-0812">Transmembrane</keyword>
<dbReference type="CDD" id="cd05769">
    <property type="entry name" value="IgC1_TCR_beta"/>
    <property type="match status" value="2"/>
</dbReference>
<dbReference type="InterPro" id="IPR007110">
    <property type="entry name" value="Ig-like_dom"/>
</dbReference>
<dbReference type="SUPFAM" id="SSF48726">
    <property type="entry name" value="Immunoglobulin"/>
    <property type="match status" value="2"/>
</dbReference>
<dbReference type="InterPro" id="IPR036179">
    <property type="entry name" value="Ig-like_dom_sf"/>
</dbReference>
<feature type="domain" description="Ig-like" evidence="3">
    <location>
        <begin position="245"/>
        <end position="344"/>
    </location>
</feature>
<comment type="caution">
    <text evidence="4">The sequence shown here is derived from an EMBL/GenBank/DDBJ whole genome shotgun (WGS) entry which is preliminary data.</text>
</comment>
<dbReference type="EMBL" id="QRBI01000120">
    <property type="protein sequence ID" value="RMC07560.1"/>
    <property type="molecule type" value="Genomic_DNA"/>
</dbReference>
<keyword evidence="1" id="KW-0393">Immunoglobulin domain</keyword>
<keyword evidence="2" id="KW-1133">Transmembrane helix</keyword>
<feature type="domain" description="Ig-like" evidence="3">
    <location>
        <begin position="65"/>
        <end position="164"/>
    </location>
</feature>
<protein>
    <recommendedName>
        <fullName evidence="3">Ig-like domain-containing protein</fullName>
    </recommendedName>
</protein>
<evidence type="ECO:0000313" key="4">
    <source>
        <dbReference type="EMBL" id="RMC07560.1"/>
    </source>
</evidence>
<evidence type="ECO:0000256" key="2">
    <source>
        <dbReference type="SAM" id="Phobius"/>
    </source>
</evidence>